<evidence type="ECO:0000256" key="1">
    <source>
        <dbReference type="ARBA" id="ARBA00001947"/>
    </source>
</evidence>
<dbReference type="Pfam" id="PF00194">
    <property type="entry name" value="Carb_anhydrase"/>
    <property type="match status" value="1"/>
</dbReference>
<dbReference type="PANTHER" id="PTHR18952">
    <property type="entry name" value="CARBONIC ANHYDRASE"/>
    <property type="match status" value="1"/>
</dbReference>
<dbReference type="PROSITE" id="PS51144">
    <property type="entry name" value="ALPHA_CA_2"/>
    <property type="match status" value="1"/>
</dbReference>
<name>A0A0Q3FYU2_BRADI</name>
<dbReference type="Proteomes" id="UP000008810">
    <property type="component" value="Chromosome 2"/>
</dbReference>
<dbReference type="EnsemblPlants" id="KQK04559">
    <property type="protein sequence ID" value="KQK04559"/>
    <property type="gene ID" value="BRADI_2g14275v3"/>
</dbReference>
<dbReference type="PANTHER" id="PTHR18952:SF220">
    <property type="entry name" value="CARBONIC ANHYDRASE"/>
    <property type="match status" value="1"/>
</dbReference>
<comment type="cofactor">
    <cofactor evidence="1 6">
        <name>Zn(2+)</name>
        <dbReference type="ChEBI" id="CHEBI:29105"/>
    </cofactor>
</comment>
<evidence type="ECO:0000313" key="10">
    <source>
        <dbReference type="Proteomes" id="UP000008810"/>
    </source>
</evidence>
<keyword evidence="10" id="KW-1185">Reference proteome</keyword>
<comment type="similarity">
    <text evidence="6">Belongs to the alpha-carbonic anhydrase family.</text>
</comment>
<gene>
    <name evidence="8" type="ORF">BRADI_2g14275v3</name>
</gene>
<comment type="catalytic activity">
    <reaction evidence="6">
        <text>hydrogencarbonate + H(+) = CO2 + H2O</text>
        <dbReference type="Rhea" id="RHEA:10748"/>
        <dbReference type="ChEBI" id="CHEBI:15377"/>
        <dbReference type="ChEBI" id="CHEBI:15378"/>
        <dbReference type="ChEBI" id="CHEBI:16526"/>
        <dbReference type="ChEBI" id="CHEBI:17544"/>
        <dbReference type="EC" id="4.2.1.1"/>
    </reaction>
</comment>
<feature type="non-terminal residue" evidence="8">
    <location>
        <position position="1"/>
    </location>
</feature>
<dbReference type="SUPFAM" id="SSF51069">
    <property type="entry name" value="Carbonic anhydrase"/>
    <property type="match status" value="1"/>
</dbReference>
<dbReference type="EC" id="4.2.1.1" evidence="2 6"/>
<protein>
    <recommendedName>
        <fullName evidence="2 6">Carbonic anhydrase</fullName>
        <ecNumber evidence="2 6">4.2.1.1</ecNumber>
    </recommendedName>
</protein>
<evidence type="ECO:0000256" key="3">
    <source>
        <dbReference type="ARBA" id="ARBA00022723"/>
    </source>
</evidence>
<evidence type="ECO:0000256" key="2">
    <source>
        <dbReference type="ARBA" id="ARBA00012925"/>
    </source>
</evidence>
<dbReference type="FunCoup" id="A0A0Q3FYU2">
    <property type="interactions" value="190"/>
</dbReference>
<evidence type="ECO:0000259" key="7">
    <source>
        <dbReference type="PROSITE" id="PS51144"/>
    </source>
</evidence>
<dbReference type="AlphaFoldDB" id="A0A0Q3FYU2"/>
<evidence type="ECO:0000256" key="6">
    <source>
        <dbReference type="RuleBase" id="RU367011"/>
    </source>
</evidence>
<comment type="function">
    <text evidence="6">Reversible hydration of carbon dioxide.</text>
</comment>
<reference evidence="8 9" key="1">
    <citation type="journal article" date="2010" name="Nature">
        <title>Genome sequencing and analysis of the model grass Brachypodium distachyon.</title>
        <authorList>
            <consortium name="International Brachypodium Initiative"/>
        </authorList>
    </citation>
    <scope>NUCLEOTIDE SEQUENCE [LARGE SCALE GENOMIC DNA]</scope>
    <source>
        <strain evidence="8 9">Bd21</strain>
    </source>
</reference>
<dbReference type="Gene3D" id="3.10.200.10">
    <property type="entry name" value="Alpha carbonic anhydrase"/>
    <property type="match status" value="1"/>
</dbReference>
<dbReference type="EMBL" id="CM000881">
    <property type="protein sequence ID" value="KQK04559.2"/>
    <property type="molecule type" value="Genomic_DNA"/>
</dbReference>
<dbReference type="CDD" id="cd03124">
    <property type="entry name" value="alpha_CA_prokaryotic_like"/>
    <property type="match status" value="1"/>
</dbReference>
<dbReference type="InParanoid" id="A0A0Q3FYU2"/>
<dbReference type="InterPro" id="IPR023561">
    <property type="entry name" value="Carbonic_anhydrase_a-class"/>
</dbReference>
<dbReference type="STRING" id="15368.A0A0Q3FYU2"/>
<feature type="domain" description="Alpha-carbonic anhydrase" evidence="7">
    <location>
        <begin position="7"/>
        <end position="241"/>
    </location>
</feature>
<dbReference type="GO" id="GO:0008270">
    <property type="term" value="F:zinc ion binding"/>
    <property type="evidence" value="ECO:0007669"/>
    <property type="project" value="UniProtKB-UniRule"/>
</dbReference>
<dbReference type="InterPro" id="IPR041891">
    <property type="entry name" value="Alpha_CA_prokaryot-like"/>
</dbReference>
<evidence type="ECO:0000256" key="5">
    <source>
        <dbReference type="ARBA" id="ARBA00023239"/>
    </source>
</evidence>
<keyword evidence="4 6" id="KW-0862">Zinc</keyword>
<sequence>DDHWSGPGYGYTPGSWDGPENWGKLSPKYRLCGEGKKQSPINIVTAQAIPNPNLDTLARVYAASNATLINTGKDITMTFPDNQQAPAADGSKKVFTFKVIHWHSPSEHTIDGRRFPLELHLVHVSDNGDIAVIGILYSLGEPDSFYDQIADKLRELRRSESHGVVAAGMVELRSLQKRTGSYFRYSGSLTTPPCTEKVTWNILGKVREISAEQLQLLTGALPGKDNRPAQPLNGRSVAFYNPPNSTVSFQSIA</sequence>
<dbReference type="InterPro" id="IPR018338">
    <property type="entry name" value="Carbonic_anhydrase_a-class_CS"/>
</dbReference>
<dbReference type="PROSITE" id="PS00162">
    <property type="entry name" value="ALPHA_CA_1"/>
    <property type="match status" value="1"/>
</dbReference>
<dbReference type="OrthoDB" id="429145at2759"/>
<dbReference type="InterPro" id="IPR036398">
    <property type="entry name" value="CA_dom_sf"/>
</dbReference>
<reference evidence="8" key="2">
    <citation type="submission" date="2017-06" db="EMBL/GenBank/DDBJ databases">
        <title>WGS assembly of Brachypodium distachyon.</title>
        <authorList>
            <consortium name="The International Brachypodium Initiative"/>
            <person name="Lucas S."/>
            <person name="Harmon-Smith M."/>
            <person name="Lail K."/>
            <person name="Tice H."/>
            <person name="Grimwood J."/>
            <person name="Bruce D."/>
            <person name="Barry K."/>
            <person name="Shu S."/>
            <person name="Lindquist E."/>
            <person name="Wang M."/>
            <person name="Pitluck S."/>
            <person name="Vogel J.P."/>
            <person name="Garvin D.F."/>
            <person name="Mockler T.C."/>
            <person name="Schmutz J."/>
            <person name="Rokhsar D."/>
            <person name="Bevan M.W."/>
        </authorList>
    </citation>
    <scope>NUCLEOTIDE SEQUENCE</scope>
    <source>
        <strain evidence="8">Bd21</strain>
    </source>
</reference>
<accession>A0A0Q3FYU2</accession>
<evidence type="ECO:0000313" key="8">
    <source>
        <dbReference type="EMBL" id="KQK04559.2"/>
    </source>
</evidence>
<dbReference type="SMART" id="SM01057">
    <property type="entry name" value="Carb_anhydrase"/>
    <property type="match status" value="1"/>
</dbReference>
<evidence type="ECO:0000256" key="4">
    <source>
        <dbReference type="ARBA" id="ARBA00022833"/>
    </source>
</evidence>
<keyword evidence="3 6" id="KW-0479">Metal-binding</keyword>
<dbReference type="GO" id="GO:0004089">
    <property type="term" value="F:carbonate dehydratase activity"/>
    <property type="evidence" value="ECO:0000318"/>
    <property type="project" value="GO_Central"/>
</dbReference>
<dbReference type="Gramene" id="KQK04559">
    <property type="protein sequence ID" value="KQK04559"/>
    <property type="gene ID" value="BRADI_2g14275v3"/>
</dbReference>
<evidence type="ECO:0000313" key="9">
    <source>
        <dbReference type="EnsemblPlants" id="KQK04559"/>
    </source>
</evidence>
<keyword evidence="5 6" id="KW-0456">Lyase</keyword>
<dbReference type="InterPro" id="IPR001148">
    <property type="entry name" value="CA_dom"/>
</dbReference>
<organism evidence="8">
    <name type="scientific">Brachypodium distachyon</name>
    <name type="common">Purple false brome</name>
    <name type="synonym">Trachynia distachya</name>
    <dbReference type="NCBI Taxonomy" id="15368"/>
    <lineage>
        <taxon>Eukaryota</taxon>
        <taxon>Viridiplantae</taxon>
        <taxon>Streptophyta</taxon>
        <taxon>Embryophyta</taxon>
        <taxon>Tracheophyta</taxon>
        <taxon>Spermatophyta</taxon>
        <taxon>Magnoliopsida</taxon>
        <taxon>Liliopsida</taxon>
        <taxon>Poales</taxon>
        <taxon>Poaceae</taxon>
        <taxon>BOP clade</taxon>
        <taxon>Pooideae</taxon>
        <taxon>Stipodae</taxon>
        <taxon>Brachypodieae</taxon>
        <taxon>Brachypodium</taxon>
    </lineage>
</organism>
<reference evidence="9" key="3">
    <citation type="submission" date="2018-08" db="UniProtKB">
        <authorList>
            <consortium name="EnsemblPlants"/>
        </authorList>
    </citation>
    <scope>IDENTIFICATION</scope>
    <source>
        <strain evidence="9">cv. Bd21</strain>
    </source>
</reference>
<proteinExistence type="inferred from homology"/>